<evidence type="ECO:0000256" key="4">
    <source>
        <dbReference type="SAM" id="Coils"/>
    </source>
</evidence>
<dbReference type="GO" id="GO:0006355">
    <property type="term" value="P:regulation of DNA-templated transcription"/>
    <property type="evidence" value="ECO:0007669"/>
    <property type="project" value="InterPro"/>
</dbReference>
<dbReference type="InterPro" id="IPR000700">
    <property type="entry name" value="PAS-assoc_C"/>
</dbReference>
<name>A0A2U8H726_9RHOO</name>
<dbReference type="GO" id="GO:0003677">
    <property type="term" value="F:DNA binding"/>
    <property type="evidence" value="ECO:0007669"/>
    <property type="project" value="UniProtKB-KW"/>
</dbReference>
<evidence type="ECO:0000256" key="5">
    <source>
        <dbReference type="SAM" id="MobiDB-lite"/>
    </source>
</evidence>
<dbReference type="PROSITE" id="PS50887">
    <property type="entry name" value="GGDEF"/>
    <property type="match status" value="1"/>
</dbReference>
<dbReference type="PROSITE" id="PS50112">
    <property type="entry name" value="PAS"/>
    <property type="match status" value="2"/>
</dbReference>
<dbReference type="Pfam" id="PF13426">
    <property type="entry name" value="PAS_9"/>
    <property type="match status" value="1"/>
</dbReference>
<dbReference type="SUPFAM" id="SSF46785">
    <property type="entry name" value="Winged helix' DNA-binding domain"/>
    <property type="match status" value="1"/>
</dbReference>
<feature type="domain" description="PAS" evidence="6">
    <location>
        <begin position="593"/>
        <end position="648"/>
    </location>
</feature>
<evidence type="ECO:0000313" key="10">
    <source>
        <dbReference type="EMBL" id="AWI81478.1"/>
    </source>
</evidence>
<dbReference type="NCBIfam" id="TIGR00254">
    <property type="entry name" value="GGDEF"/>
    <property type="match status" value="1"/>
</dbReference>
<feature type="coiled-coil region" evidence="4">
    <location>
        <begin position="318"/>
        <end position="352"/>
    </location>
</feature>
<dbReference type="PROSITE" id="PS51063">
    <property type="entry name" value="HTH_CRP_2"/>
    <property type="match status" value="1"/>
</dbReference>
<dbReference type="InterPro" id="IPR000595">
    <property type="entry name" value="cNMP-bd_dom"/>
</dbReference>
<dbReference type="SUPFAM" id="SSF55073">
    <property type="entry name" value="Nucleotide cyclase"/>
    <property type="match status" value="1"/>
</dbReference>
<feature type="domain" description="HTH crp-type" evidence="9">
    <location>
        <begin position="186"/>
        <end position="252"/>
    </location>
</feature>
<feature type="compositionally biased region" description="Basic and acidic residues" evidence="5">
    <location>
        <begin position="294"/>
        <end position="303"/>
    </location>
</feature>
<dbReference type="NCBIfam" id="TIGR00229">
    <property type="entry name" value="sensory_box"/>
    <property type="match status" value="3"/>
</dbReference>
<dbReference type="InterPro" id="IPR036390">
    <property type="entry name" value="WH_DNA-bd_sf"/>
</dbReference>
<keyword evidence="4" id="KW-0175">Coiled coil</keyword>
<evidence type="ECO:0000259" key="6">
    <source>
        <dbReference type="PROSITE" id="PS50112"/>
    </source>
</evidence>
<dbReference type="GO" id="GO:0003824">
    <property type="term" value="F:catalytic activity"/>
    <property type="evidence" value="ECO:0007669"/>
    <property type="project" value="UniProtKB-ARBA"/>
</dbReference>
<dbReference type="Gene3D" id="1.10.10.10">
    <property type="entry name" value="Winged helix-like DNA-binding domain superfamily/Winged helix DNA-binding domain"/>
    <property type="match status" value="1"/>
</dbReference>
<dbReference type="Gene3D" id="2.60.120.10">
    <property type="entry name" value="Jelly Rolls"/>
    <property type="match status" value="1"/>
</dbReference>
<dbReference type="EMBL" id="CP022188">
    <property type="protein sequence ID" value="AWI81478.1"/>
    <property type="molecule type" value="Genomic_DNA"/>
</dbReference>
<dbReference type="InterPro" id="IPR000014">
    <property type="entry name" value="PAS"/>
</dbReference>
<dbReference type="Proteomes" id="UP000244902">
    <property type="component" value="Chromosome"/>
</dbReference>
<proteinExistence type="predicted"/>
<keyword evidence="2" id="KW-0238">DNA-binding</keyword>
<evidence type="ECO:0000259" key="7">
    <source>
        <dbReference type="PROSITE" id="PS50113"/>
    </source>
</evidence>
<organism evidence="10 11">
    <name type="scientific">Parazoarcus communis</name>
    <dbReference type="NCBI Taxonomy" id="41977"/>
    <lineage>
        <taxon>Bacteria</taxon>
        <taxon>Pseudomonadati</taxon>
        <taxon>Pseudomonadota</taxon>
        <taxon>Betaproteobacteria</taxon>
        <taxon>Rhodocyclales</taxon>
        <taxon>Zoogloeaceae</taxon>
        <taxon>Parazoarcus</taxon>
    </lineage>
</organism>
<dbReference type="InterPro" id="IPR029787">
    <property type="entry name" value="Nucleotide_cyclase"/>
</dbReference>
<dbReference type="FunFam" id="3.30.70.270:FF:000001">
    <property type="entry name" value="Diguanylate cyclase domain protein"/>
    <property type="match status" value="1"/>
</dbReference>
<dbReference type="Pfam" id="PF13545">
    <property type="entry name" value="HTH_Crp_2"/>
    <property type="match status" value="1"/>
</dbReference>
<dbReference type="PROSITE" id="PS50113">
    <property type="entry name" value="PAC"/>
    <property type="match status" value="2"/>
</dbReference>
<dbReference type="PANTHER" id="PTHR44757:SF2">
    <property type="entry name" value="BIOFILM ARCHITECTURE MAINTENANCE PROTEIN MBAA"/>
    <property type="match status" value="1"/>
</dbReference>
<dbReference type="InterPro" id="IPR000160">
    <property type="entry name" value="GGDEF_dom"/>
</dbReference>
<evidence type="ECO:0000256" key="3">
    <source>
        <dbReference type="ARBA" id="ARBA00023163"/>
    </source>
</evidence>
<dbReference type="Gene3D" id="3.30.70.270">
    <property type="match status" value="1"/>
</dbReference>
<accession>A0A2U8H726</accession>
<feature type="domain" description="PAC" evidence="7">
    <location>
        <begin position="666"/>
        <end position="716"/>
    </location>
</feature>
<sequence>MCVRFRTYTKNKRRILHNWRHCRRSDLRWRAITLRENALASTPCDGFTKNSILAAIPDDERRRLLPDIDCVHLELGQTLYEPGGANEYVYFPKTCVASLVFSAGDGTSAGLATVGNTGLVGLPLLLSGESSVHHAVVHLPGDACRVSAEILRWEFSQDQSLQRIIMRYAQALMCQLAQSAVCNRLHTVDQQLCRWLLLSLDRVEGNELHITQGLIANMLGVRREGISEAASKLQAKGLIHYRRGNITVLDRTGIEARACECYAVVKAEYDRMLNALPHHRPSRSVRPNPANLRRRAEDRRQSREFSLPKLEATDDRLIHELQVRQIELEMQREELELAYSQANELNKRYADLYDFAPVGYVTIDGAGTIIEINLSAAILLGLKRSEASQHRFAEVVAPEQRLKFNHFVEQVRTSQMQNSCELPLIPTDRRPKAFIRIQAVTDDDGHECRMVILDITAERLAEEKVRERDYYQRALLDNFPFMVWLKDEQSRFLAVNTPFAKNYGWGCAADLVGKTDFDTTTPSLAESYRADDQDVLRSGSPKNIEEQIESNGIFRWYETYKSPVSIDKRRIGTVGFARDVTERKGAQEALAESELRYRSLIEHLPISLIITQNKIIRHINPRAARLLGYTTNECTEKSILDFVFRDDHHGIETVHVLYLDASSSPQEHDARIISRDGRVIECHWHMSSVMWEGKPAALNVLEDVTEHRRVEAKLRMLASTDTLTGLGSRRHFIDRAEEALSQLHRDPSRPVSLMVLDLDRFKTINDKLGHAAGDSVLRLFADSLRQELRKSDTAGRLGGDEFAVLLPGTSLATAGLFAERLRSRFASESAVIESKKIFATVSIGIAAMAASDTSVHAPLARADRALYLAKTHNRNRVEFAPDSNVDVNSRS</sequence>
<dbReference type="SMART" id="SM00267">
    <property type="entry name" value="GGDEF"/>
    <property type="match status" value="1"/>
</dbReference>
<dbReference type="SMART" id="SM00091">
    <property type="entry name" value="PAS"/>
    <property type="match status" value="3"/>
</dbReference>
<dbReference type="InterPro" id="IPR036388">
    <property type="entry name" value="WH-like_DNA-bd_sf"/>
</dbReference>
<dbReference type="Pfam" id="PF00990">
    <property type="entry name" value="GGDEF"/>
    <property type="match status" value="1"/>
</dbReference>
<dbReference type="InterPro" id="IPR013656">
    <property type="entry name" value="PAS_4"/>
</dbReference>
<dbReference type="PANTHER" id="PTHR44757">
    <property type="entry name" value="DIGUANYLATE CYCLASE DGCP"/>
    <property type="match status" value="1"/>
</dbReference>
<dbReference type="InterPro" id="IPR013767">
    <property type="entry name" value="PAS_fold"/>
</dbReference>
<dbReference type="InterPro" id="IPR052155">
    <property type="entry name" value="Biofilm_reg_signaling"/>
</dbReference>
<dbReference type="Pfam" id="PF00989">
    <property type="entry name" value="PAS"/>
    <property type="match status" value="1"/>
</dbReference>
<keyword evidence="3" id="KW-0804">Transcription</keyword>
<dbReference type="CDD" id="cd00038">
    <property type="entry name" value="CAP_ED"/>
    <property type="match status" value="1"/>
</dbReference>
<feature type="domain" description="PAS" evidence="6">
    <location>
        <begin position="345"/>
        <end position="415"/>
    </location>
</feature>
<dbReference type="SMART" id="SM00419">
    <property type="entry name" value="HTH_CRP"/>
    <property type="match status" value="1"/>
</dbReference>
<dbReference type="SUPFAM" id="SSF51206">
    <property type="entry name" value="cAMP-binding domain-like"/>
    <property type="match status" value="1"/>
</dbReference>
<dbReference type="Gene3D" id="3.30.450.20">
    <property type="entry name" value="PAS domain"/>
    <property type="match status" value="3"/>
</dbReference>
<dbReference type="CDD" id="cd00130">
    <property type="entry name" value="PAS"/>
    <property type="match status" value="3"/>
</dbReference>
<dbReference type="SUPFAM" id="SSF55785">
    <property type="entry name" value="PYP-like sensor domain (PAS domain)"/>
    <property type="match status" value="3"/>
</dbReference>
<evidence type="ECO:0000259" key="8">
    <source>
        <dbReference type="PROSITE" id="PS50887"/>
    </source>
</evidence>
<dbReference type="Pfam" id="PF08448">
    <property type="entry name" value="PAS_4"/>
    <property type="match status" value="1"/>
</dbReference>
<feature type="region of interest" description="Disordered" evidence="5">
    <location>
        <begin position="278"/>
        <end position="303"/>
    </location>
</feature>
<evidence type="ECO:0000313" key="11">
    <source>
        <dbReference type="Proteomes" id="UP000244902"/>
    </source>
</evidence>
<feature type="domain" description="GGDEF" evidence="8">
    <location>
        <begin position="749"/>
        <end position="882"/>
    </location>
</feature>
<gene>
    <name evidence="10" type="ORF">CEW87_20175</name>
</gene>
<dbReference type="InterPro" id="IPR018490">
    <property type="entry name" value="cNMP-bd_dom_sf"/>
</dbReference>
<evidence type="ECO:0000256" key="1">
    <source>
        <dbReference type="ARBA" id="ARBA00023015"/>
    </source>
</evidence>
<dbReference type="OrthoDB" id="8969464at2"/>
<dbReference type="InterPro" id="IPR014710">
    <property type="entry name" value="RmlC-like_jellyroll"/>
</dbReference>
<dbReference type="CDD" id="cd01949">
    <property type="entry name" value="GGDEF"/>
    <property type="match status" value="1"/>
</dbReference>
<feature type="domain" description="PAC" evidence="7">
    <location>
        <begin position="537"/>
        <end position="592"/>
    </location>
</feature>
<dbReference type="AlphaFoldDB" id="A0A2U8H726"/>
<evidence type="ECO:0008006" key="12">
    <source>
        <dbReference type="Google" id="ProtNLM"/>
    </source>
</evidence>
<evidence type="ECO:0000256" key="2">
    <source>
        <dbReference type="ARBA" id="ARBA00023125"/>
    </source>
</evidence>
<keyword evidence="1" id="KW-0805">Transcription regulation</keyword>
<reference evidence="10 11" key="1">
    <citation type="submission" date="2017-06" db="EMBL/GenBank/DDBJ databases">
        <title>Azoarcus sp. TSNA42 complete genome sequence.</title>
        <authorList>
            <person name="Woo J.-H."/>
            <person name="Kim H.-S."/>
        </authorList>
    </citation>
    <scope>NUCLEOTIDE SEQUENCE [LARGE SCALE GENOMIC DNA]</scope>
    <source>
        <strain evidence="10 11">TSNA42</strain>
    </source>
</reference>
<dbReference type="InterPro" id="IPR043128">
    <property type="entry name" value="Rev_trsase/Diguanyl_cyclase"/>
</dbReference>
<protein>
    <recommendedName>
        <fullName evidence="12">Diguanylate cyclase</fullName>
    </recommendedName>
</protein>
<evidence type="ECO:0000259" key="9">
    <source>
        <dbReference type="PROSITE" id="PS51063"/>
    </source>
</evidence>
<dbReference type="InterPro" id="IPR035965">
    <property type="entry name" value="PAS-like_dom_sf"/>
</dbReference>
<dbReference type="InterPro" id="IPR012318">
    <property type="entry name" value="HTH_CRP"/>
</dbReference>